<dbReference type="AlphaFoldDB" id="I3E6R2"/>
<organism evidence="1 2">
    <name type="scientific">Bacillus methanolicus PB1</name>
    <dbReference type="NCBI Taxonomy" id="997296"/>
    <lineage>
        <taxon>Bacteria</taxon>
        <taxon>Bacillati</taxon>
        <taxon>Bacillota</taxon>
        <taxon>Bacilli</taxon>
        <taxon>Bacillales</taxon>
        <taxon>Bacillaceae</taxon>
        <taxon>Bacillus</taxon>
    </lineage>
</organism>
<proteinExistence type="predicted"/>
<protein>
    <recommendedName>
        <fullName evidence="3">DUF2971 domain-containing protein</fullName>
    </recommendedName>
</protein>
<evidence type="ECO:0000313" key="2">
    <source>
        <dbReference type="Proteomes" id="UP000010523"/>
    </source>
</evidence>
<dbReference type="RefSeq" id="WP_003350985.1">
    <property type="nucleotide sequence ID" value="NZ_AFEU01000001.1"/>
</dbReference>
<accession>I3E6R2</accession>
<comment type="caution">
    <text evidence="1">The sequence shown here is derived from an EMBL/GenBank/DDBJ whole genome shotgun (WGS) entry which is preliminary data.</text>
</comment>
<dbReference type="Pfam" id="PF11185">
    <property type="entry name" value="DUF2971"/>
    <property type="match status" value="1"/>
</dbReference>
<dbReference type="eggNOG" id="ENOG50330U0">
    <property type="taxonomic scope" value="Bacteria"/>
</dbReference>
<evidence type="ECO:0008006" key="3">
    <source>
        <dbReference type="Google" id="ProtNLM"/>
    </source>
</evidence>
<gene>
    <name evidence="1" type="ORF">PB1_04585</name>
</gene>
<dbReference type="Proteomes" id="UP000010523">
    <property type="component" value="Unassembled WGS sequence"/>
</dbReference>
<dbReference type="OrthoDB" id="3034312at2"/>
<dbReference type="EMBL" id="AFEU01000001">
    <property type="protein sequence ID" value="EIJ82183.1"/>
    <property type="molecule type" value="Genomic_DNA"/>
</dbReference>
<evidence type="ECO:0000313" key="1">
    <source>
        <dbReference type="EMBL" id="EIJ82183.1"/>
    </source>
</evidence>
<sequence length="323" mass="38486">MPVIKEINEMLSKQFWEFMGEIIRNTNQTKKVLYHYTSLDRFMGMIESNNLWMSKGNFLNDSSELIYIEKVANDTINKLENRIIEKYGNSGTDAIIRNDFIKQLKVAIGKFIHDITIDDFEVYVLSLTQNQDSLTLWYHYSKGDGYNIGFSTEALIDRMNEVKKRIEHEFNIFYGKVFYDKDQQEKMLMEALIRSFDCVYQFKDRFSFEEMAENLYHHFFLVITSFSIFFKHESFRNEEEYRIALTRRRDRKQETEVLFRARNGIVIPYIQIHFVEKLPVRHVTIGPKNNIAIAKNGVEYYLRNKGYNLDEITVSKSVATLRY</sequence>
<name>I3E6R2_BACMT</name>
<dbReference type="InterPro" id="IPR021352">
    <property type="entry name" value="DUF2971"/>
</dbReference>
<reference evidence="1 2" key="1">
    <citation type="journal article" date="2012" name="Appl. Environ. Microbiol.">
        <title>Genome Sequence of Thermotolerant Bacillus methanolicus: Features and Regulation Related to Methylotrophy and Production of L-Lysine and L-Glutamate from Methanol.</title>
        <authorList>
            <person name="Heggeset T.M."/>
            <person name="Krog A."/>
            <person name="Balzer S."/>
            <person name="Wentzel A."/>
            <person name="Ellingsen T.E."/>
            <person name="Brautaset T."/>
        </authorList>
    </citation>
    <scope>NUCLEOTIDE SEQUENCE [LARGE SCALE GENOMIC DNA]</scope>
    <source>
        <strain evidence="1 2">PB1</strain>
    </source>
</reference>
<keyword evidence="2" id="KW-1185">Reference proteome</keyword>
<dbReference type="PATRIC" id="fig|997296.3.peg.996"/>